<dbReference type="InterPro" id="IPR016920">
    <property type="entry name" value="UCP029477"/>
</dbReference>
<evidence type="ECO:0000313" key="3">
    <source>
        <dbReference type="Proteomes" id="UP000612680"/>
    </source>
</evidence>
<name>A0ABX7I2V0_9BACT</name>
<dbReference type="InterPro" id="IPR009078">
    <property type="entry name" value="Ferritin-like_SF"/>
</dbReference>
<accession>A0ABX7I2V0</accession>
<dbReference type="NCBIfam" id="TIGR02284">
    <property type="entry name" value="PA2169 family four-helix-bundle protein"/>
    <property type="match status" value="1"/>
</dbReference>
<organism evidence="2 3">
    <name type="scientific">Dyadobacter sandarakinus</name>
    <dbReference type="NCBI Taxonomy" id="2747268"/>
    <lineage>
        <taxon>Bacteria</taxon>
        <taxon>Pseudomonadati</taxon>
        <taxon>Bacteroidota</taxon>
        <taxon>Cytophagia</taxon>
        <taxon>Cytophagales</taxon>
        <taxon>Spirosomataceae</taxon>
        <taxon>Dyadobacter</taxon>
    </lineage>
</organism>
<gene>
    <name evidence="2" type="ORF">HWI92_05405</name>
</gene>
<dbReference type="RefSeq" id="WP_204661387.1">
    <property type="nucleotide sequence ID" value="NZ_CP056775.1"/>
</dbReference>
<dbReference type="SUPFAM" id="SSF47240">
    <property type="entry name" value="Ferritin-like"/>
    <property type="match status" value="1"/>
</dbReference>
<sequence length="160" mass="17934">MSQNAEVIEVLNDLILINNDRIAGYEKAYDETKEIENDLRALFRSFADDSRSFLTDLKAQVTQLGGEPATGTMLSGKLYRAWMDVRAVFTTDNRLAVLDNAMAGEDAARKAYDEAARSEILPADVRQLVLAQHTKIGAAHDMIKREQERQQDVAKYPLTT</sequence>
<feature type="domain" description="DUF2383" evidence="1">
    <location>
        <begin position="6"/>
        <end position="116"/>
    </location>
</feature>
<reference evidence="2 3" key="1">
    <citation type="submission" date="2020-06" db="EMBL/GenBank/DDBJ databases">
        <title>Dyadobacter sandarakinus sp. nov., isolated from the soil of the Arctic Yellow River Station.</title>
        <authorList>
            <person name="Zhang Y."/>
            <person name="Peng F."/>
        </authorList>
    </citation>
    <scope>NUCLEOTIDE SEQUENCE [LARGE SCALE GENOMIC DNA]</scope>
    <source>
        <strain evidence="2 3">Q3-56</strain>
    </source>
</reference>
<proteinExistence type="predicted"/>
<dbReference type="InterPro" id="IPR012347">
    <property type="entry name" value="Ferritin-like"/>
</dbReference>
<evidence type="ECO:0000259" key="1">
    <source>
        <dbReference type="Pfam" id="PF09537"/>
    </source>
</evidence>
<dbReference type="EMBL" id="CP056775">
    <property type="protein sequence ID" value="QRR00384.1"/>
    <property type="molecule type" value="Genomic_DNA"/>
</dbReference>
<dbReference type="InterPro" id="IPR019052">
    <property type="entry name" value="DUF2383"/>
</dbReference>
<dbReference type="Gene3D" id="1.20.1260.10">
    <property type="match status" value="1"/>
</dbReference>
<evidence type="ECO:0000313" key="2">
    <source>
        <dbReference type="EMBL" id="QRR00384.1"/>
    </source>
</evidence>
<dbReference type="Pfam" id="PF09537">
    <property type="entry name" value="DUF2383"/>
    <property type="match status" value="1"/>
</dbReference>
<dbReference type="InterPro" id="IPR011971">
    <property type="entry name" value="CHP02284"/>
</dbReference>
<dbReference type="PIRSF" id="PIRSF029477">
    <property type="entry name" value="UCP029477"/>
    <property type="match status" value="1"/>
</dbReference>
<keyword evidence="3" id="KW-1185">Reference proteome</keyword>
<dbReference type="Proteomes" id="UP000612680">
    <property type="component" value="Chromosome"/>
</dbReference>
<protein>
    <submittedName>
        <fullName evidence="2">PA2169 family four-helix-bundle protein</fullName>
    </submittedName>
</protein>